<dbReference type="GO" id="GO:0008233">
    <property type="term" value="F:peptidase activity"/>
    <property type="evidence" value="ECO:0007669"/>
    <property type="project" value="UniProtKB-KW"/>
</dbReference>
<feature type="domain" description="Staphopain proregion" evidence="2">
    <location>
        <begin position="38"/>
        <end position="172"/>
    </location>
</feature>
<feature type="non-terminal residue" evidence="3">
    <location>
        <position position="172"/>
    </location>
</feature>
<dbReference type="InterPro" id="IPR028076">
    <property type="entry name" value="Staphopain_pro"/>
</dbReference>
<feature type="non-terminal residue" evidence="3">
    <location>
        <position position="1"/>
    </location>
</feature>
<keyword evidence="1" id="KW-0472">Membrane</keyword>
<reference evidence="3 4" key="1">
    <citation type="submission" date="2019-02" db="EMBL/GenBank/DDBJ databases">
        <title>Novel genomic isolates of S. pyogenes and S. dysgalactiae subsp. equisimilis associated to necrotising fasciitis (NSTI).</title>
        <authorList>
            <person name="Barrantes I."/>
        </authorList>
    </citation>
    <scope>NUCLEOTIDE SEQUENCE [LARGE SCALE GENOMIC DNA]</scope>
    <source>
        <strain evidence="3 4">SPY5003</strain>
    </source>
</reference>
<keyword evidence="1" id="KW-0812">Transmembrane</keyword>
<dbReference type="GO" id="GO:0006508">
    <property type="term" value="P:proteolysis"/>
    <property type="evidence" value="ECO:0007669"/>
    <property type="project" value="UniProtKB-KW"/>
</dbReference>
<proteinExistence type="predicted"/>
<dbReference type="Pfam" id="PF14731">
    <property type="entry name" value="Staphopain_pro"/>
    <property type="match status" value="1"/>
</dbReference>
<dbReference type="Gene3D" id="3.10.500.10">
    <property type="entry name" value="Staphopain proregion domain"/>
    <property type="match status" value="1"/>
</dbReference>
<sequence length="172" mass="19545">SYKSRVFNIISIIMVSMLILSLGAFANNNKAKADSHSKQLEINVKSDKVPQKVKDLAQQQFAGYAKALDKQSNAKTGKYELGEAFKIYKFNGEEDNSYYYPVIKDGKIVYTLTLSPKNKDDLNKSKEDMNYSVKISNFIAKDLDQIKDKNSNITVLTDEKGFYFEEDGKVRL</sequence>
<evidence type="ECO:0000259" key="2">
    <source>
        <dbReference type="Pfam" id="PF14731"/>
    </source>
</evidence>
<keyword evidence="3" id="KW-0645">Protease</keyword>
<evidence type="ECO:0000313" key="4">
    <source>
        <dbReference type="Proteomes" id="UP000325300"/>
    </source>
</evidence>
<dbReference type="SUPFAM" id="SSF54403">
    <property type="entry name" value="Cystatin/monellin"/>
    <property type="match status" value="1"/>
</dbReference>
<dbReference type="AlphaFoldDB" id="A0A5S4T696"/>
<evidence type="ECO:0000313" key="3">
    <source>
        <dbReference type="EMBL" id="TYK91611.1"/>
    </source>
</evidence>
<dbReference type="InterPro" id="IPR037155">
    <property type="entry name" value="Staphopain_pro_sf"/>
</dbReference>
<name>A0A5S4T696_STRPY</name>
<dbReference type="Proteomes" id="UP000325300">
    <property type="component" value="Unassembled WGS sequence"/>
</dbReference>
<keyword evidence="3" id="KW-0378">Hydrolase</keyword>
<dbReference type="EMBL" id="SJLI01000263">
    <property type="protein sequence ID" value="TYK91611.1"/>
    <property type="molecule type" value="Genomic_DNA"/>
</dbReference>
<gene>
    <name evidence="3" type="primary">sspB</name>
    <name evidence="3" type="ORF">E0F67_10500</name>
</gene>
<comment type="caution">
    <text evidence="3">The sequence shown here is derived from an EMBL/GenBank/DDBJ whole genome shotgun (WGS) entry which is preliminary data.</text>
</comment>
<keyword evidence="1" id="KW-1133">Transmembrane helix</keyword>
<evidence type="ECO:0000256" key="1">
    <source>
        <dbReference type="SAM" id="Phobius"/>
    </source>
</evidence>
<feature type="transmembrane region" description="Helical" evidence="1">
    <location>
        <begin position="6"/>
        <end position="26"/>
    </location>
</feature>
<dbReference type="InterPro" id="IPR046350">
    <property type="entry name" value="Cystatin_sf"/>
</dbReference>
<accession>A0A5S4T696</accession>
<protein>
    <submittedName>
        <fullName evidence="3">Cysteine protease staphopain B</fullName>
    </submittedName>
</protein>
<organism evidence="3 4">
    <name type="scientific">Streptococcus pyogenes</name>
    <dbReference type="NCBI Taxonomy" id="1314"/>
    <lineage>
        <taxon>Bacteria</taxon>
        <taxon>Bacillati</taxon>
        <taxon>Bacillota</taxon>
        <taxon>Bacilli</taxon>
        <taxon>Lactobacillales</taxon>
        <taxon>Streptococcaceae</taxon>
        <taxon>Streptococcus</taxon>
    </lineage>
</organism>